<keyword evidence="2" id="KW-1185">Reference proteome</keyword>
<accession>A0AAJ7RRX1</accession>
<dbReference type="PANTHER" id="PTHR23011:SF41">
    <property type="entry name" value="CYCLIC NUCLEOTIDE-BINDING DOMAIN-CONTAINING PROTEIN"/>
    <property type="match status" value="1"/>
</dbReference>
<dbReference type="SMART" id="SM00100">
    <property type="entry name" value="cNMP"/>
    <property type="match status" value="1"/>
</dbReference>
<sequence length="532" mass="62104">MSLLRKKSSLRADLSQVIKKKTVHEMVGKLRGRYLFRAAVRLVFEYMSWITAEPTVEEAVDDVTRNVKKAQQKTGPEKRGLTLQDRSILLTKPGQRTRENRNHISQILKNFQAFKRYSEEIKESITAVCRYQYLGPGRVIVRQGHKAFALYYILNGEVNLSRIVMNNITGDATEINVGTMSPGDMFGEIALLYSIPRTATVVSKTPVDLLYITLEDFDKILRPTLLEEWDELRDALINFNYFKGWNENTIRECCILSRIKHFEPNEVLLGDGKGMVNSVYFVLEGECRLIEHMLVHEQIKRREHKYRLYKPVDLNLIDKTNSNEGTDSVSQQEESSLMKINQSDIGSLSDIDYTQVLLSMRPTGNIDVDRMSIVTMTLQDVVNQWHEITDVAEMLMREPSSISLQQYPKNVRTVFMKICQFHRGACFGLGEKMMNRRIVSITRMKCLLVPRYWLLEHNRANIWERVKLFLDSKYPSTEKLFEKFVRNRRWLRYKKDLIEDIVKNGRKIQNNTSIHDVPYSIRINEEIMFPNL</sequence>
<dbReference type="InterPro" id="IPR018488">
    <property type="entry name" value="cNMP-bd_CS"/>
</dbReference>
<dbReference type="PROSITE" id="PS50042">
    <property type="entry name" value="CNMP_BINDING_3"/>
    <property type="match status" value="1"/>
</dbReference>
<dbReference type="SUPFAM" id="SSF51206">
    <property type="entry name" value="cAMP-binding domain-like"/>
    <property type="match status" value="2"/>
</dbReference>
<dbReference type="CDD" id="cd00038">
    <property type="entry name" value="CAP_ED"/>
    <property type="match status" value="1"/>
</dbReference>
<dbReference type="InterPro" id="IPR014710">
    <property type="entry name" value="RmlC-like_jellyroll"/>
</dbReference>
<dbReference type="PANTHER" id="PTHR23011">
    <property type="entry name" value="CYCLIC NUCLEOTIDE-BINDING DOMAIN CONTAINING PROTEIN"/>
    <property type="match status" value="1"/>
</dbReference>
<dbReference type="InterPro" id="IPR000595">
    <property type="entry name" value="cNMP-bd_dom"/>
</dbReference>
<protein>
    <submittedName>
        <fullName evidence="3">Cyclic nucleotide-binding domain-containing protein 2-like</fullName>
    </submittedName>
</protein>
<dbReference type="KEGG" id="ccin:107272908"/>
<evidence type="ECO:0000313" key="2">
    <source>
        <dbReference type="Proteomes" id="UP000694920"/>
    </source>
</evidence>
<evidence type="ECO:0000259" key="1">
    <source>
        <dbReference type="PROSITE" id="PS50042"/>
    </source>
</evidence>
<evidence type="ECO:0000313" key="3">
    <source>
        <dbReference type="RefSeq" id="XP_024945999.1"/>
    </source>
</evidence>
<dbReference type="RefSeq" id="XP_024945999.1">
    <property type="nucleotide sequence ID" value="XM_025090231.1"/>
</dbReference>
<gene>
    <name evidence="3" type="primary">LOC107272908</name>
</gene>
<dbReference type="Gene3D" id="2.60.120.10">
    <property type="entry name" value="Jelly Rolls"/>
    <property type="match status" value="2"/>
</dbReference>
<dbReference type="PROSITE" id="PS00889">
    <property type="entry name" value="CNMP_BINDING_2"/>
    <property type="match status" value="1"/>
</dbReference>
<reference evidence="3" key="1">
    <citation type="submission" date="2025-08" db="UniProtKB">
        <authorList>
            <consortium name="RefSeq"/>
        </authorList>
    </citation>
    <scope>IDENTIFICATION</scope>
</reference>
<dbReference type="InterPro" id="IPR018490">
    <property type="entry name" value="cNMP-bd_dom_sf"/>
</dbReference>
<name>A0AAJ7RRX1_CEPCN</name>
<proteinExistence type="predicted"/>
<organism evidence="2 3">
    <name type="scientific">Cephus cinctus</name>
    <name type="common">Wheat stem sawfly</name>
    <dbReference type="NCBI Taxonomy" id="211228"/>
    <lineage>
        <taxon>Eukaryota</taxon>
        <taxon>Metazoa</taxon>
        <taxon>Ecdysozoa</taxon>
        <taxon>Arthropoda</taxon>
        <taxon>Hexapoda</taxon>
        <taxon>Insecta</taxon>
        <taxon>Pterygota</taxon>
        <taxon>Neoptera</taxon>
        <taxon>Endopterygota</taxon>
        <taxon>Hymenoptera</taxon>
        <taxon>Cephoidea</taxon>
        <taxon>Cephidae</taxon>
        <taxon>Cephus</taxon>
    </lineage>
</organism>
<dbReference type="Proteomes" id="UP000694920">
    <property type="component" value="Unplaced"/>
</dbReference>
<dbReference type="AlphaFoldDB" id="A0AAJ7RRX1"/>
<feature type="domain" description="Cyclic nucleotide-binding" evidence="1">
    <location>
        <begin position="113"/>
        <end position="224"/>
    </location>
</feature>
<dbReference type="Pfam" id="PF00027">
    <property type="entry name" value="cNMP_binding"/>
    <property type="match status" value="1"/>
</dbReference>
<dbReference type="GeneID" id="107272908"/>